<dbReference type="AlphaFoldDB" id="A0A8B8EX68"/>
<gene>
    <name evidence="3" type="primary">LOC111137430</name>
</gene>
<evidence type="ECO:0000313" key="2">
    <source>
        <dbReference type="Proteomes" id="UP000694844"/>
    </source>
</evidence>
<dbReference type="Proteomes" id="UP000694844">
    <property type="component" value="Chromosome 5"/>
</dbReference>
<keyword evidence="1" id="KW-1133">Transmembrane helix</keyword>
<dbReference type="RefSeq" id="XP_022344589.1">
    <property type="nucleotide sequence ID" value="XM_022488881.1"/>
</dbReference>
<keyword evidence="1" id="KW-0472">Membrane</keyword>
<accession>A0A8B8EX68</accession>
<sequence>MIFFSKNYSVYVIVFCCFTLYGRVTGRCVGPPHFTSQWTEVEAQTTKSSVTLEHECGEFPAKVELQIRPLAGNSSNFYFPGLGSAQRDDDINRTYGGIVYKYNKFEVILYIPKANDGYPSGVIIYTGGSGWRGPVSQRETRARVRVLVWCPGDLPAPAYQSGWIPLYNSGRGSFLEIAHHQGTLPDLVTVQVQQNGSEWLSDGIGSMTALGPSTSSWGGVIYGYNASHVRIWAPCRNNGNLFSAEDGWGSSSEKWSSGLVKVTAWRITNVFTLTYPLDSNSKPQTALNTTYNQDTDLLIVRVRADTGENRGFLFPAAGAVQNDETVSSFGGVVYSSSRDSLRIWTPASPGPGYLLYINNDWGNSMYPQSSKTATLVVHVWKSASCDFPTTTAHRLTTGISLVPLSSSANFATQWKAQDNKVSTTSIDSVAVAVGVGGAVILLLITGLILGRVLWKRKNRNRVVVVAQWKLSQCTHMENVSPSKEKYTPSRHHFPTHKTTVRCYQKRSHRIVIIYSGSHRRRAKNKIMTVHSI</sequence>
<organism evidence="2 3">
    <name type="scientific">Crassostrea virginica</name>
    <name type="common">Eastern oyster</name>
    <dbReference type="NCBI Taxonomy" id="6565"/>
    <lineage>
        <taxon>Eukaryota</taxon>
        <taxon>Metazoa</taxon>
        <taxon>Spiralia</taxon>
        <taxon>Lophotrochozoa</taxon>
        <taxon>Mollusca</taxon>
        <taxon>Bivalvia</taxon>
        <taxon>Autobranchia</taxon>
        <taxon>Pteriomorphia</taxon>
        <taxon>Ostreida</taxon>
        <taxon>Ostreoidea</taxon>
        <taxon>Ostreidae</taxon>
        <taxon>Crassostrea</taxon>
    </lineage>
</organism>
<dbReference type="KEGG" id="cvn:111137430"/>
<evidence type="ECO:0000256" key="1">
    <source>
        <dbReference type="SAM" id="Phobius"/>
    </source>
</evidence>
<keyword evidence="1" id="KW-0812">Transmembrane</keyword>
<evidence type="ECO:0000313" key="3">
    <source>
        <dbReference type="RefSeq" id="XP_022344589.1"/>
    </source>
</evidence>
<proteinExistence type="predicted"/>
<reference evidence="3" key="1">
    <citation type="submission" date="2025-08" db="UniProtKB">
        <authorList>
            <consortium name="RefSeq"/>
        </authorList>
    </citation>
    <scope>IDENTIFICATION</scope>
    <source>
        <tissue evidence="3">Whole sample</tissue>
    </source>
</reference>
<dbReference type="OrthoDB" id="6153985at2759"/>
<protein>
    <submittedName>
        <fullName evidence="3">Uncharacterized protein LOC111137430 isoform X1</fullName>
    </submittedName>
</protein>
<dbReference type="GeneID" id="111137430"/>
<name>A0A8B8EX68_CRAVI</name>
<feature type="transmembrane region" description="Helical" evidence="1">
    <location>
        <begin position="429"/>
        <end position="454"/>
    </location>
</feature>
<keyword evidence="2" id="KW-1185">Reference proteome</keyword>